<feature type="domain" description="Amidohydrolase-related" evidence="3">
    <location>
        <begin position="40"/>
        <end position="334"/>
    </location>
</feature>
<dbReference type="PANTHER" id="PTHR43569:SF1">
    <property type="entry name" value="BLL3371 PROTEIN"/>
    <property type="match status" value="1"/>
</dbReference>
<dbReference type="Pfam" id="PF04909">
    <property type="entry name" value="Amidohydro_2"/>
    <property type="match status" value="1"/>
</dbReference>
<proteinExistence type="inferred from homology"/>
<dbReference type="EMBL" id="DXGD01000464">
    <property type="protein sequence ID" value="HIX00945.1"/>
    <property type="molecule type" value="Genomic_DNA"/>
</dbReference>
<dbReference type="SUPFAM" id="SSF51556">
    <property type="entry name" value="Metallo-dependent hydrolases"/>
    <property type="match status" value="1"/>
</dbReference>
<dbReference type="InterPro" id="IPR006680">
    <property type="entry name" value="Amidohydro-rel"/>
</dbReference>
<feature type="compositionally biased region" description="Basic and acidic residues" evidence="2">
    <location>
        <begin position="1"/>
        <end position="18"/>
    </location>
</feature>
<dbReference type="AlphaFoldDB" id="A0A9D1UV19"/>
<sequence length="340" mass="37868">MAHADTAEPGRTAERDGAPEQGEASPMTLETAKQTLRILDAHHHFWDLEGAGHYPWLQDEYNEQFFLGDYRPMRATFLPEQYRAVTTGWNVLGTVHCEAERSRGEQIAEDDFLQGLHEDDSRFPLAVVGHVDFRQDDLDEVLAAHSRRPLVRGIRSKPIIAARRGESVRDQPGSLQDPSWREGLSRLVDLDYSWDLRVPYYHLSEAAELISGVDGLRVVLNHCGLPLDRDPQSMTVWRQGMNDLASLPGITVKVSELGLYPNRWDATSNADVVREVVEIFGFDRSMFASNLPVATLTAPDVDAVMQSVLDGVAGASADQLDSLFCGTAQRAYRIDAALLD</sequence>
<dbReference type="GO" id="GO:0016787">
    <property type="term" value="F:hydrolase activity"/>
    <property type="evidence" value="ECO:0007669"/>
    <property type="project" value="InterPro"/>
</dbReference>
<evidence type="ECO:0000256" key="2">
    <source>
        <dbReference type="SAM" id="MobiDB-lite"/>
    </source>
</evidence>
<gene>
    <name evidence="4" type="ORF">H9871_12480</name>
</gene>
<dbReference type="InterPro" id="IPR052350">
    <property type="entry name" value="Metallo-dep_Lactonases"/>
</dbReference>
<evidence type="ECO:0000256" key="1">
    <source>
        <dbReference type="ARBA" id="ARBA00038310"/>
    </source>
</evidence>
<protein>
    <submittedName>
        <fullName evidence="4">Amidohydrolase family protein</fullName>
    </submittedName>
</protein>
<comment type="similarity">
    <text evidence="1">Belongs to the metallo-dependent hydrolases superfamily.</text>
</comment>
<accession>A0A9D1UV19</accession>
<feature type="region of interest" description="Disordered" evidence="2">
    <location>
        <begin position="1"/>
        <end position="26"/>
    </location>
</feature>
<evidence type="ECO:0000259" key="3">
    <source>
        <dbReference type="Pfam" id="PF04909"/>
    </source>
</evidence>
<evidence type="ECO:0000313" key="5">
    <source>
        <dbReference type="Proteomes" id="UP000824151"/>
    </source>
</evidence>
<reference evidence="4" key="2">
    <citation type="submission" date="2021-04" db="EMBL/GenBank/DDBJ databases">
        <authorList>
            <person name="Gilroy R."/>
        </authorList>
    </citation>
    <scope>NUCLEOTIDE SEQUENCE</scope>
    <source>
        <strain evidence="4">ChiHejej3B27-3195</strain>
    </source>
</reference>
<dbReference type="Gene3D" id="3.20.20.140">
    <property type="entry name" value="Metal-dependent hydrolases"/>
    <property type="match status" value="1"/>
</dbReference>
<comment type="caution">
    <text evidence="4">The sequence shown here is derived from an EMBL/GenBank/DDBJ whole genome shotgun (WGS) entry which is preliminary data.</text>
</comment>
<dbReference type="PANTHER" id="PTHR43569">
    <property type="entry name" value="AMIDOHYDROLASE"/>
    <property type="match status" value="1"/>
</dbReference>
<evidence type="ECO:0000313" key="4">
    <source>
        <dbReference type="EMBL" id="HIX00945.1"/>
    </source>
</evidence>
<name>A0A9D1UV19_9MICC</name>
<organism evidence="4 5">
    <name type="scientific">Candidatus Nesterenkonia stercoripullorum</name>
    <dbReference type="NCBI Taxonomy" id="2838701"/>
    <lineage>
        <taxon>Bacteria</taxon>
        <taxon>Bacillati</taxon>
        <taxon>Actinomycetota</taxon>
        <taxon>Actinomycetes</taxon>
        <taxon>Micrococcales</taxon>
        <taxon>Micrococcaceae</taxon>
        <taxon>Nesterenkonia</taxon>
    </lineage>
</organism>
<dbReference type="Proteomes" id="UP000824151">
    <property type="component" value="Unassembled WGS sequence"/>
</dbReference>
<dbReference type="InterPro" id="IPR032466">
    <property type="entry name" value="Metal_Hydrolase"/>
</dbReference>
<reference evidence="4" key="1">
    <citation type="journal article" date="2021" name="PeerJ">
        <title>Extensive microbial diversity within the chicken gut microbiome revealed by metagenomics and culture.</title>
        <authorList>
            <person name="Gilroy R."/>
            <person name="Ravi A."/>
            <person name="Getino M."/>
            <person name="Pursley I."/>
            <person name="Horton D.L."/>
            <person name="Alikhan N.F."/>
            <person name="Baker D."/>
            <person name="Gharbi K."/>
            <person name="Hall N."/>
            <person name="Watson M."/>
            <person name="Adriaenssens E.M."/>
            <person name="Foster-Nyarko E."/>
            <person name="Jarju S."/>
            <person name="Secka A."/>
            <person name="Antonio M."/>
            <person name="Oren A."/>
            <person name="Chaudhuri R.R."/>
            <person name="La Ragione R."/>
            <person name="Hildebrand F."/>
            <person name="Pallen M.J."/>
        </authorList>
    </citation>
    <scope>NUCLEOTIDE SEQUENCE</scope>
    <source>
        <strain evidence="4">ChiHejej3B27-3195</strain>
    </source>
</reference>